<dbReference type="Proteomes" id="UP001157974">
    <property type="component" value="Unassembled WGS sequence"/>
</dbReference>
<dbReference type="InterPro" id="IPR011993">
    <property type="entry name" value="PH-like_dom_sf"/>
</dbReference>
<keyword evidence="2" id="KW-1185">Reference proteome</keyword>
<dbReference type="EMBL" id="JAMWBK010000010">
    <property type="protein sequence ID" value="KAJ8902010.1"/>
    <property type="molecule type" value="Genomic_DNA"/>
</dbReference>
<sequence>MDLSEDKENYNQLTASVRFQDALSPKNNDATPSFLKELEESKEYDHAGNVVDDQVDVPDRLTKSLGVKSVVDDLQRFSIHVGQQIMQGSGVGERFEGPLWVRSRPIFGRWKKFFGSIAVHNQFGPVLFMFSFDHRGGIRLRDSVLIVLTGAQVRSGRSISNSQHTFKIKTDKKKWMFSCRDLTKRDHWMQELSLMSAM</sequence>
<proteinExistence type="predicted"/>
<gene>
    <name evidence="1" type="ORF">NDN08_004211</name>
</gene>
<organism evidence="1 2">
    <name type="scientific">Rhodosorus marinus</name>
    <dbReference type="NCBI Taxonomy" id="101924"/>
    <lineage>
        <taxon>Eukaryota</taxon>
        <taxon>Rhodophyta</taxon>
        <taxon>Stylonematophyceae</taxon>
        <taxon>Stylonematales</taxon>
        <taxon>Stylonemataceae</taxon>
        <taxon>Rhodosorus</taxon>
    </lineage>
</organism>
<dbReference type="SUPFAM" id="SSF50729">
    <property type="entry name" value="PH domain-like"/>
    <property type="match status" value="1"/>
</dbReference>
<accession>A0AAV8UHK6</accession>
<dbReference type="AlphaFoldDB" id="A0AAV8UHK6"/>
<evidence type="ECO:0000313" key="1">
    <source>
        <dbReference type="EMBL" id="KAJ8902010.1"/>
    </source>
</evidence>
<name>A0AAV8UHK6_9RHOD</name>
<dbReference type="CDD" id="cd00821">
    <property type="entry name" value="PH"/>
    <property type="match status" value="1"/>
</dbReference>
<evidence type="ECO:0008006" key="3">
    <source>
        <dbReference type="Google" id="ProtNLM"/>
    </source>
</evidence>
<dbReference type="Gene3D" id="2.30.29.30">
    <property type="entry name" value="Pleckstrin-homology domain (PH domain)/Phosphotyrosine-binding domain (PTB)"/>
    <property type="match status" value="1"/>
</dbReference>
<comment type="caution">
    <text evidence="1">The sequence shown here is derived from an EMBL/GenBank/DDBJ whole genome shotgun (WGS) entry which is preliminary data.</text>
</comment>
<evidence type="ECO:0000313" key="2">
    <source>
        <dbReference type="Proteomes" id="UP001157974"/>
    </source>
</evidence>
<protein>
    <recommendedName>
        <fullName evidence="3">PH domain-containing protein</fullName>
    </recommendedName>
</protein>
<reference evidence="1 2" key="1">
    <citation type="journal article" date="2023" name="Nat. Commun.">
        <title>Origin of minicircular mitochondrial genomes in red algae.</title>
        <authorList>
            <person name="Lee Y."/>
            <person name="Cho C.H."/>
            <person name="Lee Y.M."/>
            <person name="Park S.I."/>
            <person name="Yang J.H."/>
            <person name="West J.A."/>
            <person name="Bhattacharya D."/>
            <person name="Yoon H.S."/>
        </authorList>
    </citation>
    <scope>NUCLEOTIDE SEQUENCE [LARGE SCALE GENOMIC DNA]</scope>
    <source>
        <strain evidence="1 2">CCMP1338</strain>
        <tissue evidence="1">Whole cell</tissue>
    </source>
</reference>